<organism evidence="1 2">
    <name type="scientific">Dryococelus australis</name>
    <dbReference type="NCBI Taxonomy" id="614101"/>
    <lineage>
        <taxon>Eukaryota</taxon>
        <taxon>Metazoa</taxon>
        <taxon>Ecdysozoa</taxon>
        <taxon>Arthropoda</taxon>
        <taxon>Hexapoda</taxon>
        <taxon>Insecta</taxon>
        <taxon>Pterygota</taxon>
        <taxon>Neoptera</taxon>
        <taxon>Polyneoptera</taxon>
        <taxon>Phasmatodea</taxon>
        <taxon>Verophasmatodea</taxon>
        <taxon>Anareolatae</taxon>
        <taxon>Phasmatidae</taxon>
        <taxon>Eurycanthinae</taxon>
        <taxon>Dryococelus</taxon>
    </lineage>
</organism>
<protein>
    <submittedName>
        <fullName evidence="1">Uncharacterized protein</fullName>
    </submittedName>
</protein>
<gene>
    <name evidence="1" type="ORF">PR048_033379</name>
</gene>
<proteinExistence type="predicted"/>
<evidence type="ECO:0000313" key="1">
    <source>
        <dbReference type="EMBL" id="KAJ8865856.1"/>
    </source>
</evidence>
<dbReference type="EMBL" id="JARBHB010000017">
    <property type="protein sequence ID" value="KAJ8865856.1"/>
    <property type="molecule type" value="Genomic_DNA"/>
</dbReference>
<comment type="caution">
    <text evidence="1">The sequence shown here is derived from an EMBL/GenBank/DDBJ whole genome shotgun (WGS) entry which is preliminary data.</text>
</comment>
<dbReference type="Proteomes" id="UP001159363">
    <property type="component" value="Chromosome 16"/>
</dbReference>
<keyword evidence="2" id="KW-1185">Reference proteome</keyword>
<evidence type="ECO:0000313" key="2">
    <source>
        <dbReference type="Proteomes" id="UP001159363"/>
    </source>
</evidence>
<accession>A0ABQ9G2Y6</accession>
<reference evidence="1 2" key="1">
    <citation type="submission" date="2023-02" db="EMBL/GenBank/DDBJ databases">
        <title>LHISI_Scaffold_Assembly.</title>
        <authorList>
            <person name="Stuart O.P."/>
            <person name="Cleave R."/>
            <person name="Magrath M.J.L."/>
            <person name="Mikheyev A.S."/>
        </authorList>
    </citation>
    <scope>NUCLEOTIDE SEQUENCE [LARGE SCALE GENOMIC DNA]</scope>
    <source>
        <strain evidence="1">Daus_M_001</strain>
        <tissue evidence="1">Leg muscle</tissue>
    </source>
</reference>
<name>A0ABQ9G2Y6_9NEOP</name>
<sequence length="348" mass="38288">MVATVSAVEFFRHGADSTSDFFGWVTYSCAAIDVVRHDADSVIDLYGCATYSSSIGITNWAIDLCSSSIYARPPGGLFLPGVRARWGDKGEDDGRVKRAIAFKTPVYLELLSAFEAERRGSFKGDNATRIQSPIAAKRKALNWRAVFSSCCVYLWTARLSPRRTLVRCPVELFPNSRMSGIVPVDAAAPRVFAGISRIPRPLHSGAAPHSPHFTLIGSQDLDFKRRPRVASLSSKQNLTFDENTKLLTCLGICSYWLRPPYCFVLSCKRFLKITKNANLESHLLASSQGEPGSIPGRVIPGFRMWGSCRTMPLYGGLSRGSPVSPRPFIPALLHAPYSPHFALSLRSL</sequence>